<reference evidence="1" key="1">
    <citation type="submission" date="2020-01" db="EMBL/GenBank/DDBJ databases">
        <authorList>
            <person name="Rat A."/>
        </authorList>
    </citation>
    <scope>NUCLEOTIDE SEQUENCE</scope>
    <source>
        <strain evidence="1">LMG 31228</strain>
    </source>
</reference>
<dbReference type="RefSeq" id="WP_211846452.1">
    <property type="nucleotide sequence ID" value="NZ_JAAEDL010000008.1"/>
</dbReference>
<accession>A0A9X9XB37</accession>
<protein>
    <submittedName>
        <fullName evidence="1">Acyl-CoA dehydrogenase</fullName>
    </submittedName>
</protein>
<name>A0A9X9XB37_9PROT</name>
<dbReference type="InterPro" id="IPR052741">
    <property type="entry name" value="Mitochondrial_HTD2"/>
</dbReference>
<gene>
    <name evidence="1" type="ORF">GXW74_10520</name>
</gene>
<organism evidence="1 2">
    <name type="scientific">Neoroseomonas eburnea</name>
    <dbReference type="NCBI Taxonomy" id="1346889"/>
    <lineage>
        <taxon>Bacteria</taxon>
        <taxon>Pseudomonadati</taxon>
        <taxon>Pseudomonadota</taxon>
        <taxon>Alphaproteobacteria</taxon>
        <taxon>Acetobacterales</taxon>
        <taxon>Acetobacteraceae</taxon>
        <taxon>Neoroseomonas</taxon>
    </lineage>
</organism>
<dbReference type="Proteomes" id="UP001138709">
    <property type="component" value="Unassembled WGS sequence"/>
</dbReference>
<dbReference type="PANTHER" id="PTHR28152:SF1">
    <property type="entry name" value="HYDROXYACYL-THIOESTER DEHYDRATASE TYPE 2, MITOCHONDRIAL"/>
    <property type="match status" value="1"/>
</dbReference>
<evidence type="ECO:0000313" key="2">
    <source>
        <dbReference type="Proteomes" id="UP001138709"/>
    </source>
</evidence>
<comment type="caution">
    <text evidence="1">The sequence shown here is derived from an EMBL/GenBank/DDBJ whole genome shotgun (WGS) entry which is preliminary data.</text>
</comment>
<proteinExistence type="predicted"/>
<evidence type="ECO:0000313" key="1">
    <source>
        <dbReference type="EMBL" id="MBR0680923.1"/>
    </source>
</evidence>
<keyword evidence="2" id="KW-1185">Reference proteome</keyword>
<dbReference type="SUPFAM" id="SSF54637">
    <property type="entry name" value="Thioesterase/thiol ester dehydrase-isomerase"/>
    <property type="match status" value="1"/>
</dbReference>
<dbReference type="PANTHER" id="PTHR28152">
    <property type="entry name" value="HYDROXYACYL-THIOESTER DEHYDRATASE TYPE 2, MITOCHONDRIAL"/>
    <property type="match status" value="1"/>
</dbReference>
<dbReference type="InterPro" id="IPR029069">
    <property type="entry name" value="HotDog_dom_sf"/>
</dbReference>
<dbReference type="EMBL" id="JAAEDL010000008">
    <property type="protein sequence ID" value="MBR0680923.1"/>
    <property type="molecule type" value="Genomic_DNA"/>
</dbReference>
<dbReference type="AlphaFoldDB" id="A0A9X9XB37"/>
<sequence length="280" mass="30519">MSEHEWGAWIGRSESRTEAIAPDRVAALAATLDLDQAQQPGAPLPPGWHWLFFNPFVRRSELGEDGHPKRGGFLPPVPLPRRMWAGGRVEYLADLPVGATVERRSEIVSIDRKVGKRGELVFVTVRHILATGGADCIREEQDIVYRAPSAPGTPAPPPEAAPGGAIASEEVHPDPVLLFRYSALTSNGHRIHYDLPYAREEEGYPGLVVHGPLTATLLQGFARRCCGDARLARFAFRGVSPLFAGHPFRLEAAAEEEGLQLWARGPEGELAMGAEATFRT</sequence>
<dbReference type="GO" id="GO:0019171">
    <property type="term" value="F:(3R)-hydroxyacyl-[acyl-carrier-protein] dehydratase activity"/>
    <property type="evidence" value="ECO:0007669"/>
    <property type="project" value="TreeGrafter"/>
</dbReference>
<reference evidence="1" key="2">
    <citation type="journal article" date="2021" name="Syst. Appl. Microbiol.">
        <title>Roseomonas hellenica sp. nov., isolated from roots of wild-growing Alkanna tinctoria.</title>
        <authorList>
            <person name="Rat A."/>
            <person name="Naranjo H.D."/>
            <person name="Lebbe L."/>
            <person name="Cnockaert M."/>
            <person name="Krigas N."/>
            <person name="Grigoriadou K."/>
            <person name="Maloupa E."/>
            <person name="Willems A."/>
        </authorList>
    </citation>
    <scope>NUCLEOTIDE SEQUENCE</scope>
    <source>
        <strain evidence="1">LMG 31228</strain>
    </source>
</reference>
<dbReference type="Gene3D" id="3.10.129.10">
    <property type="entry name" value="Hotdog Thioesterase"/>
    <property type="match status" value="1"/>
</dbReference>